<dbReference type="InterPro" id="IPR016161">
    <property type="entry name" value="Ald_DH/histidinol_DH"/>
</dbReference>
<reference evidence="5 6" key="1">
    <citation type="submission" date="2023-03" db="EMBL/GenBank/DDBJ databases">
        <title>Comparative genome and transcriptome analysis combination mining strategies for increasing vitamin B12 production of Ensifer adhaerens strain.</title>
        <authorList>
            <person name="Yongheng L."/>
        </authorList>
    </citation>
    <scope>NUCLEOTIDE SEQUENCE [LARGE SCALE GENOMIC DNA]</scope>
    <source>
        <strain evidence="5 6">Casida A-T305</strain>
        <plasmid evidence="5 6">unnamedB</plasmid>
    </source>
</reference>
<dbReference type="PANTHER" id="PTHR43217:SF1">
    <property type="entry name" value="SUCCINATE SEMIALDEHYDE DEHYDROGENASE [NAD(P)+] SAD"/>
    <property type="match status" value="1"/>
</dbReference>
<dbReference type="InterPro" id="IPR016162">
    <property type="entry name" value="Ald_DH_N"/>
</dbReference>
<dbReference type="PANTHER" id="PTHR43217">
    <property type="entry name" value="SUCCINATE SEMIALDEHYDE DEHYDROGENASE [NAD(P)+] SAD"/>
    <property type="match status" value="1"/>
</dbReference>
<feature type="domain" description="Aldehyde dehydrogenase" evidence="4">
    <location>
        <begin position="3"/>
        <end position="450"/>
    </location>
</feature>
<accession>A0ABY8HTH3</accession>
<geneLocation type="plasmid" evidence="5 6">
    <name>unnamedB</name>
</geneLocation>
<dbReference type="Gene3D" id="3.40.605.10">
    <property type="entry name" value="Aldehyde Dehydrogenase, Chain A, domain 1"/>
    <property type="match status" value="1"/>
</dbReference>
<keyword evidence="3" id="KW-0560">Oxidoreductase</keyword>
<dbReference type="Gene3D" id="3.40.309.10">
    <property type="entry name" value="Aldehyde Dehydrogenase, Chain A, domain 2"/>
    <property type="match status" value="1"/>
</dbReference>
<keyword evidence="2" id="KW-0521">NADP</keyword>
<protein>
    <submittedName>
        <fullName evidence="5">NAD-dependent succinate-semialdehyde dehydrogenase</fullName>
    </submittedName>
</protein>
<dbReference type="InterPro" id="IPR016163">
    <property type="entry name" value="Ald_DH_C"/>
</dbReference>
<evidence type="ECO:0000259" key="4">
    <source>
        <dbReference type="Pfam" id="PF00171"/>
    </source>
</evidence>
<dbReference type="Proteomes" id="UP001214094">
    <property type="component" value="Plasmid unnamedB"/>
</dbReference>
<dbReference type="EMBL" id="CP121310">
    <property type="protein sequence ID" value="WFP95431.1"/>
    <property type="molecule type" value="Genomic_DNA"/>
</dbReference>
<proteinExistence type="inferred from homology"/>
<evidence type="ECO:0000256" key="1">
    <source>
        <dbReference type="ARBA" id="ARBA00009986"/>
    </source>
</evidence>
<evidence type="ECO:0000313" key="6">
    <source>
        <dbReference type="Proteomes" id="UP001214094"/>
    </source>
</evidence>
<dbReference type="InterPro" id="IPR015590">
    <property type="entry name" value="Aldehyde_DH_dom"/>
</dbReference>
<gene>
    <name evidence="5" type="ORF">P4B07_30860</name>
</gene>
<dbReference type="CDD" id="cd07100">
    <property type="entry name" value="ALDH_SSADH1_GabD1"/>
    <property type="match status" value="1"/>
</dbReference>
<dbReference type="Pfam" id="PF00171">
    <property type="entry name" value="Aldedh"/>
    <property type="match status" value="1"/>
</dbReference>
<organism evidence="5 6">
    <name type="scientific">Ensifer adhaerens</name>
    <name type="common">Sinorhizobium morelense</name>
    <dbReference type="NCBI Taxonomy" id="106592"/>
    <lineage>
        <taxon>Bacteria</taxon>
        <taxon>Pseudomonadati</taxon>
        <taxon>Pseudomonadota</taxon>
        <taxon>Alphaproteobacteria</taxon>
        <taxon>Hyphomicrobiales</taxon>
        <taxon>Rhizobiaceae</taxon>
        <taxon>Sinorhizobium/Ensifer group</taxon>
        <taxon>Ensifer</taxon>
    </lineage>
</organism>
<comment type="similarity">
    <text evidence="1">Belongs to the aldehyde dehydrogenase family.</text>
</comment>
<keyword evidence="6" id="KW-1185">Reference proteome</keyword>
<dbReference type="GeneID" id="29522882"/>
<name>A0ABY8HTH3_ENSAD</name>
<dbReference type="RefSeq" id="WP_034801917.1">
    <property type="nucleotide sequence ID" value="NZ_CP015882.1"/>
</dbReference>
<evidence type="ECO:0000313" key="5">
    <source>
        <dbReference type="EMBL" id="WFP95431.1"/>
    </source>
</evidence>
<dbReference type="InterPro" id="IPR044148">
    <property type="entry name" value="ALDH_GabD1-like"/>
</dbReference>
<evidence type="ECO:0000256" key="3">
    <source>
        <dbReference type="ARBA" id="ARBA00023002"/>
    </source>
</evidence>
<dbReference type="InterPro" id="IPR047110">
    <property type="entry name" value="GABD/Sad-like"/>
</dbReference>
<evidence type="ECO:0000256" key="2">
    <source>
        <dbReference type="ARBA" id="ARBA00022857"/>
    </source>
</evidence>
<dbReference type="SUPFAM" id="SSF53720">
    <property type="entry name" value="ALDH-like"/>
    <property type="match status" value="1"/>
</dbReference>
<sequence length="466" mass="50156">MIVSINPANDRELARYDLHDDAYVDQALSAAAKAQAGWRRVPVAERCTLLYAMARVLRSGKSRYAAMITREMGKPIVEAEAEVEKCAYNCDFYAENAPKYLADEPVASNAAESVIAFDPLGVVLAIMPWNYPFWQFFRFAAPAFAAGNGAILKHANNVPECALAIEEVMREAGCPEGLFATLLIEPSKVAGIIADDRIAAVTLTGSTEVGAIVAAQAGKALKKQVLELGGSDPFIVLGDADLEEAAKIAVKARYINVGQSCVNAKRFIVEETIADRFVELFLQEVAKLKIGDPMERETNIGPMARENLMTGLHKQVERSLSAGAILRVGGAPLEGDGFYYSPTVLDHVRPDMAAFCEETFGPVAAIIRVKDAKEAVALANQTEFGLGAALWTSDLKRARSLAHDIEAGAVFINGMVASDPRYPFGGIKRSGYGRELGVYGIREFVNIKTVWIGAAQTPATAHGGAR</sequence>
<keyword evidence="5" id="KW-0614">Plasmid</keyword>